<dbReference type="EMBL" id="JARH01000118">
    <property type="protein sequence ID" value="EXF85228.1"/>
    <property type="molecule type" value="Genomic_DNA"/>
</dbReference>
<dbReference type="InterPro" id="IPR021858">
    <property type="entry name" value="Fun_TF"/>
</dbReference>
<dbReference type="Pfam" id="PF11951">
    <property type="entry name" value="Fungal_trans_2"/>
    <property type="match status" value="1"/>
</dbReference>
<reference evidence="5 6" key="1">
    <citation type="submission" date="2014-02" db="EMBL/GenBank/DDBJ databases">
        <title>The genome sequence of Colletotrichum fioriniae PJ7.</title>
        <authorList>
            <person name="Baroncelli R."/>
            <person name="Thon M.R."/>
        </authorList>
    </citation>
    <scope>NUCLEOTIDE SEQUENCE [LARGE SCALE GENOMIC DNA]</scope>
    <source>
        <strain evidence="5 6">PJ7</strain>
    </source>
</reference>
<dbReference type="PANTHER" id="PTHR37534">
    <property type="entry name" value="TRANSCRIPTIONAL ACTIVATOR PROTEIN UGA3"/>
    <property type="match status" value="1"/>
</dbReference>
<evidence type="ECO:0000256" key="3">
    <source>
        <dbReference type="SAM" id="MobiDB-lite"/>
    </source>
</evidence>
<dbReference type="InterPro" id="IPR036864">
    <property type="entry name" value="Zn2-C6_fun-type_DNA-bd_sf"/>
</dbReference>
<dbReference type="CDD" id="cd00067">
    <property type="entry name" value="GAL4"/>
    <property type="match status" value="1"/>
</dbReference>
<dbReference type="InterPro" id="IPR001138">
    <property type="entry name" value="Zn2Cys6_DnaBD"/>
</dbReference>
<comment type="subcellular location">
    <subcellularLocation>
        <location evidence="1">Nucleus</location>
    </subcellularLocation>
</comment>
<keyword evidence="6" id="KW-1185">Reference proteome</keyword>
<dbReference type="HOGENOM" id="CLU_030271_0_0_1"/>
<dbReference type="Proteomes" id="UP000020467">
    <property type="component" value="Unassembled WGS sequence"/>
</dbReference>
<dbReference type="GO" id="GO:0005634">
    <property type="term" value="C:nucleus"/>
    <property type="evidence" value="ECO:0007669"/>
    <property type="project" value="UniProtKB-SubCell"/>
</dbReference>
<evidence type="ECO:0000256" key="2">
    <source>
        <dbReference type="ARBA" id="ARBA00023242"/>
    </source>
</evidence>
<dbReference type="GO" id="GO:0008270">
    <property type="term" value="F:zinc ion binding"/>
    <property type="evidence" value="ECO:0007669"/>
    <property type="project" value="InterPro"/>
</dbReference>
<feature type="compositionally biased region" description="Low complexity" evidence="3">
    <location>
        <begin position="84"/>
        <end position="94"/>
    </location>
</feature>
<feature type="region of interest" description="Disordered" evidence="3">
    <location>
        <begin position="61"/>
        <end position="95"/>
    </location>
</feature>
<evidence type="ECO:0000313" key="6">
    <source>
        <dbReference type="Proteomes" id="UP000020467"/>
    </source>
</evidence>
<protein>
    <recommendedName>
        <fullName evidence="4">Zn(2)-C6 fungal-type domain-containing protein</fullName>
    </recommendedName>
</protein>
<accession>A0A010SK22</accession>
<keyword evidence="2" id="KW-0539">Nucleus</keyword>
<dbReference type="eggNOG" id="ENOG502SV7J">
    <property type="taxonomic scope" value="Eukaryota"/>
</dbReference>
<dbReference type="PROSITE" id="PS50048">
    <property type="entry name" value="ZN2_CY6_FUNGAL_2"/>
    <property type="match status" value="1"/>
</dbReference>
<dbReference type="GO" id="GO:0000981">
    <property type="term" value="F:DNA-binding transcription factor activity, RNA polymerase II-specific"/>
    <property type="evidence" value="ECO:0007669"/>
    <property type="project" value="InterPro"/>
</dbReference>
<dbReference type="PANTHER" id="PTHR37534:SF51">
    <property type="entry name" value="ACRIFLAVINE SENSITIVITY CONTROL PROTEIN ACR-2"/>
    <property type="match status" value="1"/>
</dbReference>
<evidence type="ECO:0000259" key="4">
    <source>
        <dbReference type="PROSITE" id="PS50048"/>
    </source>
</evidence>
<dbReference type="SUPFAM" id="SSF57701">
    <property type="entry name" value="Zn2/Cys6 DNA-binding domain"/>
    <property type="match status" value="1"/>
</dbReference>
<name>A0A010SK22_9PEZI</name>
<feature type="compositionally biased region" description="Basic and acidic residues" evidence="3">
    <location>
        <begin position="61"/>
        <end position="80"/>
    </location>
</feature>
<dbReference type="KEGG" id="cfj:CFIO01_03299"/>
<dbReference type="AlphaFoldDB" id="A0A010SK22"/>
<evidence type="ECO:0000313" key="5">
    <source>
        <dbReference type="EMBL" id="EXF85228.1"/>
    </source>
</evidence>
<dbReference type="Pfam" id="PF00172">
    <property type="entry name" value="Zn_clus"/>
    <property type="match status" value="1"/>
</dbReference>
<gene>
    <name evidence="5" type="ORF">CFIO01_03299</name>
</gene>
<feature type="domain" description="Zn(2)-C6 fungal-type" evidence="4">
    <location>
        <begin position="6"/>
        <end position="34"/>
    </location>
</feature>
<sequence>MTLGPQCWRCRKKRLRCDSSVPACRKCIIARAECPGYGDKRPIAFRDPLVLTQKGVVIRVRDREPDADGQHRDSDSDRSRGKTRSSSSASPPASVLGIVCRSPRTVGSVMELRIAADAMDYYNHHVAPDLVPYSTSTSPYQISPHQIASLASYLRNTYLSIAALHRHISGQSSSSSSSSVLSKLSNDNKTLAISTSRPSIRQHASIRGDTSELSRLMAAGDFESVHFASQAAALQALGQELCAYHQPRGNGSTDTAEDPGPSILLGIMVMLTSQIQFSAYAPWQSHIAGAWSIILTHGPFAAVAKSDPELCRLLQQFAIFDIFGTSTHGATNNNITSSSSSSSNSPPPSVHVASTILARQESYEAIFLESDTDARNPWRLVPNDLARILIRINGLRARRALYPETAKHLPKGLSAVLAYLDTSPPEKWAAEISATAEVSLAPSKLSEDRETKDAWVALMTTYHSAAALYAINSLAGLGTTPRSSTIWSKEASSQLARRESAAYTTLVASLRVLFTQRTQRHPSQAINNNTPSNSIATSAGLLHKFVIWPMVIGGIQSALIYHDQETTDFMCSGMQAVGQELGTVSMIDGARLVEKLQRETKHGRKFSSWDELFEGAPLFLM</sequence>
<organism evidence="5 6">
    <name type="scientific">Colletotrichum fioriniae PJ7</name>
    <dbReference type="NCBI Taxonomy" id="1445577"/>
    <lineage>
        <taxon>Eukaryota</taxon>
        <taxon>Fungi</taxon>
        <taxon>Dikarya</taxon>
        <taxon>Ascomycota</taxon>
        <taxon>Pezizomycotina</taxon>
        <taxon>Sordariomycetes</taxon>
        <taxon>Hypocreomycetidae</taxon>
        <taxon>Glomerellales</taxon>
        <taxon>Glomerellaceae</taxon>
        <taxon>Colletotrichum</taxon>
        <taxon>Colletotrichum acutatum species complex</taxon>
    </lineage>
</organism>
<dbReference type="GO" id="GO:0000976">
    <property type="term" value="F:transcription cis-regulatory region binding"/>
    <property type="evidence" value="ECO:0007669"/>
    <property type="project" value="TreeGrafter"/>
</dbReference>
<dbReference type="OrthoDB" id="5386330at2759"/>
<comment type="caution">
    <text evidence="5">The sequence shown here is derived from an EMBL/GenBank/DDBJ whole genome shotgun (WGS) entry which is preliminary data.</text>
</comment>
<proteinExistence type="predicted"/>
<dbReference type="GO" id="GO:0045944">
    <property type="term" value="P:positive regulation of transcription by RNA polymerase II"/>
    <property type="evidence" value="ECO:0007669"/>
    <property type="project" value="TreeGrafter"/>
</dbReference>
<evidence type="ECO:0000256" key="1">
    <source>
        <dbReference type="ARBA" id="ARBA00004123"/>
    </source>
</evidence>